<dbReference type="RefSeq" id="WP_008609903.1">
    <property type="nucleotide sequence ID" value="NZ_ALAB01000039.1"/>
</dbReference>
<dbReference type="Pfam" id="PF12262">
    <property type="entry name" value="Lipase_bact_N"/>
    <property type="match status" value="1"/>
</dbReference>
<gene>
    <name evidence="3" type="ORF">AEST_28980</name>
</gene>
<feature type="signal peptide" evidence="1">
    <location>
        <begin position="1"/>
        <end position="17"/>
    </location>
</feature>
<dbReference type="NCBIfam" id="TIGR03502">
    <property type="entry name" value="lipase_Pla1_cef"/>
    <property type="match status" value="1"/>
</dbReference>
<keyword evidence="4" id="KW-1185">Reference proteome</keyword>
<dbReference type="AlphaFoldDB" id="J2IBM4"/>
<proteinExistence type="predicted"/>
<dbReference type="PROSITE" id="PS51257">
    <property type="entry name" value="PROKAR_LIPOPROTEIN"/>
    <property type="match status" value="1"/>
</dbReference>
<dbReference type="InterPro" id="IPR025920">
    <property type="entry name" value="Lipase_bact_N"/>
</dbReference>
<keyword evidence="1" id="KW-0732">Signal</keyword>
<dbReference type="InterPro" id="IPR020009">
    <property type="entry name" value="VolA/Pla-1/cef"/>
</dbReference>
<name>J2IBM4_9ALTE</name>
<evidence type="ECO:0000313" key="3">
    <source>
        <dbReference type="EMBL" id="EJI84064.1"/>
    </source>
</evidence>
<reference evidence="3 4" key="1">
    <citation type="journal article" date="2012" name="J. Bacteriol.">
        <title>Genome Sequence of Pectin-Degrading Alishewanella aestuarii Strain B11T, Isolated from Tidal Flat Sediment.</title>
        <authorList>
            <person name="Jung J."/>
            <person name="Choi S."/>
            <person name="Chun J."/>
            <person name="Park W."/>
        </authorList>
    </citation>
    <scope>NUCLEOTIDE SEQUENCE [LARGE SCALE GENOMIC DNA]</scope>
    <source>
        <strain evidence="3 4">B11</strain>
    </source>
</reference>
<feature type="chain" id="PRO_5003748921" description="Bacterial virulence factor lipase N-terminal domain-containing protein" evidence="1">
    <location>
        <begin position="18"/>
        <end position="792"/>
    </location>
</feature>
<feature type="domain" description="Bacterial virulence factor lipase N-terminal" evidence="2">
    <location>
        <begin position="50"/>
        <end position="267"/>
    </location>
</feature>
<dbReference type="EMBL" id="ALAB01000039">
    <property type="protein sequence ID" value="EJI84064.1"/>
    <property type="molecule type" value="Genomic_DNA"/>
</dbReference>
<dbReference type="PATRIC" id="fig|1197174.4.peg.2833"/>
<evidence type="ECO:0000256" key="1">
    <source>
        <dbReference type="SAM" id="SignalP"/>
    </source>
</evidence>
<protein>
    <recommendedName>
        <fullName evidence="2">Bacterial virulence factor lipase N-terminal domain-containing protein</fullName>
    </recommendedName>
</protein>
<dbReference type="Gene3D" id="3.40.50.1820">
    <property type="entry name" value="alpha/beta hydrolase"/>
    <property type="match status" value="1"/>
</dbReference>
<accession>J2IBM4</accession>
<sequence>MKKLAISIAVTAALGLAACGDSLDDIKQDVGQGGNVIPSARVVFDPTAGQVSVPNDLLFQGTTDGTLTLDAGAAPDYTNPQVALGALDGWSTQNPFSIALSFPAGVSLNMDSARAPGSVRLFKALMGDPASPDTACRAVPRGLACKIVSELQYGVDFVSAGSGNSVAVIPLKPLEAATTYLLALTNGLKDSTGAAIKPSTTYELVKQDLATLPLATESQRGLQAVINSFENTMRGQGLPSESIIYSAAITTQSTGAVLANLKQLMASPTPTGYAPGALVVQNTGLTVSQVNPAFASSQAFQITRLYQGSLTLPYFLGVPSAENVTAPLNTRWLARCDSGAIIAALPPSMKPSTPVSENDGFCQAVSNGALRDLGVDSARHLTKFNIIPKINSYQTVAVQMTVPDSNVIPMPAAGWPVVILQHGITSRKEDMLAITGTLASQGFATVAIDHPLHGSRGFSFSTADRTFNFNASTNAATDYMNLSNLLVTRDNLRQSIADMLALRFALNNISGVTIDKSRIQFLGHSLGGITGTGMVALANAPTGNAALDAAFKVETAVLAMPGGAVANFLLDSPSFGPLIKASVMLGAGGELTSQFVTYVATNTGCGTPSAANLATWPACAAPIVNQYLASLQQTGNTAQLNRITATLTQFAFAAQTVTDSGDPNNYAQMLVAGGTPTYIIEVVGDGADNKPDQVVPNGFFSPLTALAQGRMALAGTEPLARLLNASAVPAQAPGVALTGNALTRFKAGDHSSILNPASSAAATGEMQFQTVTFFLNRGKQIGVQNPAVIAGN</sequence>
<dbReference type="InterPro" id="IPR029058">
    <property type="entry name" value="AB_hydrolase_fold"/>
</dbReference>
<organism evidence="3 4">
    <name type="scientific">Alishewanella aestuarii B11</name>
    <dbReference type="NCBI Taxonomy" id="1197174"/>
    <lineage>
        <taxon>Bacteria</taxon>
        <taxon>Pseudomonadati</taxon>
        <taxon>Pseudomonadota</taxon>
        <taxon>Gammaproteobacteria</taxon>
        <taxon>Alteromonadales</taxon>
        <taxon>Alteromonadaceae</taxon>
        <taxon>Alishewanella</taxon>
    </lineage>
</organism>
<evidence type="ECO:0000259" key="2">
    <source>
        <dbReference type="Pfam" id="PF12262"/>
    </source>
</evidence>
<dbReference type="SUPFAM" id="SSF53474">
    <property type="entry name" value="alpha/beta-Hydrolases"/>
    <property type="match status" value="1"/>
</dbReference>
<dbReference type="Proteomes" id="UP000012043">
    <property type="component" value="Unassembled WGS sequence"/>
</dbReference>
<evidence type="ECO:0000313" key="4">
    <source>
        <dbReference type="Proteomes" id="UP000012043"/>
    </source>
</evidence>
<comment type="caution">
    <text evidence="3">The sequence shown here is derived from an EMBL/GenBank/DDBJ whole genome shotgun (WGS) entry which is preliminary data.</text>
</comment>